<evidence type="ECO:0000313" key="2">
    <source>
        <dbReference type="Proteomes" id="UP001295444"/>
    </source>
</evidence>
<evidence type="ECO:0000313" key="1">
    <source>
        <dbReference type="EMBL" id="CAH2284990.1"/>
    </source>
</evidence>
<reference evidence="1" key="1">
    <citation type="submission" date="2022-03" db="EMBL/GenBank/DDBJ databases">
        <authorList>
            <person name="Alioto T."/>
            <person name="Alioto T."/>
            <person name="Gomez Garrido J."/>
        </authorList>
    </citation>
    <scope>NUCLEOTIDE SEQUENCE</scope>
</reference>
<sequence length="132" mass="15519">MTDLRKELGERTSLMEHRMGEYAEAHNDMADHVQKLEHQLETYQVKLMDIENRSPRKNVRLRGIPEDIQQANIMEFLTGYFKTLVPVFPTETLLMDRAHRVAKPKFLQEETPRAYTNPPTLLSCQRSNYESL</sequence>
<keyword evidence="2" id="KW-1185">Reference proteome</keyword>
<dbReference type="EMBL" id="OW240915">
    <property type="protein sequence ID" value="CAH2284990.1"/>
    <property type="molecule type" value="Genomic_DNA"/>
</dbReference>
<gene>
    <name evidence="1" type="ORF">PECUL_23A060614</name>
</gene>
<dbReference type="AlphaFoldDB" id="A0AAD1W5N0"/>
<name>A0AAD1W5N0_PELCU</name>
<organism evidence="1 2">
    <name type="scientific">Pelobates cultripes</name>
    <name type="common">Western spadefoot toad</name>
    <dbReference type="NCBI Taxonomy" id="61616"/>
    <lineage>
        <taxon>Eukaryota</taxon>
        <taxon>Metazoa</taxon>
        <taxon>Chordata</taxon>
        <taxon>Craniata</taxon>
        <taxon>Vertebrata</taxon>
        <taxon>Euteleostomi</taxon>
        <taxon>Amphibia</taxon>
        <taxon>Batrachia</taxon>
        <taxon>Anura</taxon>
        <taxon>Pelobatoidea</taxon>
        <taxon>Pelobatidae</taxon>
        <taxon>Pelobates</taxon>
    </lineage>
</organism>
<accession>A0AAD1W5N0</accession>
<proteinExistence type="predicted"/>
<dbReference type="Proteomes" id="UP001295444">
    <property type="component" value="Chromosome 04"/>
</dbReference>
<protein>
    <submittedName>
        <fullName evidence="1">Uncharacterized protein</fullName>
    </submittedName>
</protein>
<dbReference type="Gene3D" id="3.30.70.1820">
    <property type="entry name" value="L1 transposable element, RRM domain"/>
    <property type="match status" value="1"/>
</dbReference>